<feature type="compositionally biased region" description="Basic and acidic residues" evidence="3">
    <location>
        <begin position="501"/>
        <end position="521"/>
    </location>
</feature>
<feature type="region of interest" description="Disordered" evidence="3">
    <location>
        <begin position="1003"/>
        <end position="1038"/>
    </location>
</feature>
<feature type="compositionally biased region" description="Polar residues" evidence="3">
    <location>
        <begin position="273"/>
        <end position="284"/>
    </location>
</feature>
<organism evidence="5">
    <name type="scientific">Trichuris suis</name>
    <name type="common">pig whipworm</name>
    <dbReference type="NCBI Taxonomy" id="68888"/>
    <lineage>
        <taxon>Eukaryota</taxon>
        <taxon>Metazoa</taxon>
        <taxon>Ecdysozoa</taxon>
        <taxon>Nematoda</taxon>
        <taxon>Enoplea</taxon>
        <taxon>Dorylaimia</taxon>
        <taxon>Trichinellida</taxon>
        <taxon>Trichuridae</taxon>
        <taxon>Trichuris</taxon>
    </lineage>
</organism>
<dbReference type="InterPro" id="IPR005613">
    <property type="entry name" value="AIP3_C"/>
</dbReference>
<feature type="compositionally biased region" description="Polar residues" evidence="3">
    <location>
        <begin position="929"/>
        <end position="938"/>
    </location>
</feature>
<feature type="region of interest" description="Disordered" evidence="3">
    <location>
        <begin position="911"/>
        <end position="947"/>
    </location>
</feature>
<dbReference type="GO" id="GO:0005519">
    <property type="term" value="F:cytoskeletal regulatory protein binding"/>
    <property type="evidence" value="ECO:0007669"/>
    <property type="project" value="InterPro"/>
</dbReference>
<evidence type="ECO:0000256" key="3">
    <source>
        <dbReference type="SAM" id="MobiDB-lite"/>
    </source>
</evidence>
<feature type="compositionally biased region" description="Polar residues" evidence="3">
    <location>
        <begin position="476"/>
        <end position="493"/>
    </location>
</feature>
<dbReference type="AlphaFoldDB" id="A0A085NAZ9"/>
<feature type="region of interest" description="Disordered" evidence="3">
    <location>
        <begin position="844"/>
        <end position="869"/>
    </location>
</feature>
<feature type="compositionally biased region" description="Low complexity" evidence="3">
    <location>
        <begin position="1017"/>
        <end position="1027"/>
    </location>
</feature>
<evidence type="ECO:0000256" key="1">
    <source>
        <dbReference type="ARBA" id="ARBA00023054"/>
    </source>
</evidence>
<feature type="region of interest" description="Disordered" evidence="3">
    <location>
        <begin position="346"/>
        <end position="365"/>
    </location>
</feature>
<keyword evidence="1 2" id="KW-0175">Coiled coil</keyword>
<evidence type="ECO:0000259" key="4">
    <source>
        <dbReference type="SMART" id="SM00806"/>
    </source>
</evidence>
<dbReference type="InterPro" id="IPR022782">
    <property type="entry name" value="AIP3-like_C"/>
</dbReference>
<feature type="region of interest" description="Disordered" evidence="3">
    <location>
        <begin position="260"/>
        <end position="289"/>
    </location>
</feature>
<dbReference type="Pfam" id="PF03915">
    <property type="entry name" value="AIP3"/>
    <property type="match status" value="1"/>
</dbReference>
<feature type="coiled-coil region" evidence="2">
    <location>
        <begin position="603"/>
        <end position="637"/>
    </location>
</feature>
<dbReference type="InterPro" id="IPR051825">
    <property type="entry name" value="SRCIN1"/>
</dbReference>
<feature type="compositionally biased region" description="Basic and acidic residues" evidence="3">
    <location>
        <begin position="723"/>
        <end position="732"/>
    </location>
</feature>
<feature type="region of interest" description="Disordered" evidence="3">
    <location>
        <begin position="720"/>
        <end position="794"/>
    </location>
</feature>
<evidence type="ECO:0000313" key="5">
    <source>
        <dbReference type="EMBL" id="KFD66645.1"/>
    </source>
</evidence>
<feature type="compositionally biased region" description="Basic and acidic residues" evidence="3">
    <location>
        <begin position="781"/>
        <end position="794"/>
    </location>
</feature>
<gene>
    <name evidence="5" type="ORF">M514_02898</name>
</gene>
<feature type="domain" description="Actin interacting protein 3 C-terminal" evidence="4">
    <location>
        <begin position="147"/>
        <end position="648"/>
    </location>
</feature>
<dbReference type="PANTHER" id="PTHR22741:SF10">
    <property type="entry name" value="COILED-COIL DOMAIN-CONTAINING PROTEIN CG32809"/>
    <property type="match status" value="1"/>
</dbReference>
<evidence type="ECO:0000256" key="2">
    <source>
        <dbReference type="SAM" id="Coils"/>
    </source>
</evidence>
<dbReference type="SMART" id="SM00806">
    <property type="entry name" value="AIP3"/>
    <property type="match status" value="1"/>
</dbReference>
<feature type="compositionally biased region" description="Basic and acidic residues" evidence="3">
    <location>
        <begin position="466"/>
        <end position="475"/>
    </location>
</feature>
<sequence length="1051" mass="117972">MPLHKVLKFFHSKGITGRAASPCKHKAYRIEKPTCEHVPPNRSHTRAPLAVEDEGLETCAENNCQAHGSYTSKPRFKKLSRPQCCSEEDLRTMSEAETSGTTGFRDKRLSQNAANRYLTIEPNPSTGRIVGSRSATSTPVIDSRLVFLRYKDETKRVIIHEPLHCLEAVKELFINAFANSLNCDYVRSTFVKIYIQDASKDDLFYELDDLSDIKDRTVLKLHEQVTSPSPSVTDMQVPVYAVQRMEAFDGVEHMEFPAQHSSPPFLTTPTPSHMSSPVPTNQRQSRPKEASMNYYSEFDFEGDYRLRKSSSLGMCHYGVESYADKFSSQKGSPYATSMGYIGTTKQAIPQSSRKRTTSSISLSRNHVNNGNRRYSFLPATLQNRKVVPIGYAGMRTKKVGPCGCIYADKGYSSEQSDSLSRSGSLTPVIDEETRIRMASMERQLVNLSNLVHTALVNKNDQKAEWKDGKTLRQNELENQLEVNGDSGYTSTEVKATANAEKSGRNDDHESLLPKQPAESKRMLNSAQQNIRRLQHEMRSLRRMAEINSHFGKSLILDVTDKMNSAMSSKKGYDASLLSPREQQANIGEVNASFSERAWVDQREQQFQQSRLELEAKLSDLEQQVDILRDEVVSGKRKLFVAEVDKFTECLASLTRAATSLRDEFPLLENRLRRLMSAEMEKVVREERFLKEEPSRLNNVLKRSKQLSSTMMTMKRLAQIQDESVTHRDKSLNKQEPIYASGSQKFTSALPNGISSAKSGTPQQTAPLLSPEELPRRTVSPKPEEDKPERSVDGHVLDSLLKELQTVAEHSKSLAEHVGQPATAEKRVGFAEQVKQFPSVEFMNEHEKSSNSLTNKSLDQRTAAAGRKEETLKDKVLNNHEESAKRSWLSMFGRSEMLKMVTAPVHFFQSHPNERKAQSYDPQEAKCTSPRGTNVNSNAPLPPPRTSSKNLIFDQESVDAAIYSTIEGKSLRHRALNEAQTGRLPHSFSSSAVPNQVRTLPIIQTSAVDDEPPRFMKSASSSESVNSQEEGDNYGSLRRTFSSNCHYAAAGK</sequence>
<proteinExistence type="predicted"/>
<feature type="compositionally biased region" description="Low complexity" evidence="3">
    <location>
        <begin position="261"/>
        <end position="272"/>
    </location>
</feature>
<feature type="compositionally biased region" description="Polar residues" evidence="3">
    <location>
        <begin position="740"/>
        <end position="766"/>
    </location>
</feature>
<reference evidence="5" key="1">
    <citation type="journal article" date="2014" name="Nat. Genet.">
        <title>Genome and transcriptome of the porcine whipworm Trichuris suis.</title>
        <authorList>
            <person name="Jex A.R."/>
            <person name="Nejsum P."/>
            <person name="Schwarz E.M."/>
            <person name="Hu L."/>
            <person name="Young N.D."/>
            <person name="Hall R.S."/>
            <person name="Korhonen P.K."/>
            <person name="Liao S."/>
            <person name="Thamsborg S."/>
            <person name="Xia J."/>
            <person name="Xu P."/>
            <person name="Wang S."/>
            <person name="Scheerlinck J.P."/>
            <person name="Hofmann A."/>
            <person name="Sternberg P.W."/>
            <person name="Wang J."/>
            <person name="Gasser R.B."/>
        </authorList>
    </citation>
    <scope>NUCLEOTIDE SEQUENCE [LARGE SCALE GENOMIC DNA]</scope>
    <source>
        <strain evidence="5">DCEP-RM93F</strain>
    </source>
</reference>
<dbReference type="EMBL" id="KL367522">
    <property type="protein sequence ID" value="KFD66645.1"/>
    <property type="molecule type" value="Genomic_DNA"/>
</dbReference>
<name>A0A085NAZ9_9BILA</name>
<dbReference type="Proteomes" id="UP000030758">
    <property type="component" value="Unassembled WGS sequence"/>
</dbReference>
<feature type="region of interest" description="Disordered" evidence="3">
    <location>
        <begin position="466"/>
        <end position="521"/>
    </location>
</feature>
<protein>
    <recommendedName>
        <fullName evidence="4">Actin interacting protein 3 C-terminal domain-containing protein</fullName>
    </recommendedName>
</protein>
<dbReference type="Gene3D" id="1.20.58.1540">
    <property type="entry name" value="Actin interacting protein 3, C-terminal domain"/>
    <property type="match status" value="1"/>
</dbReference>
<accession>A0A085NAZ9</accession>
<dbReference type="PANTHER" id="PTHR22741">
    <property type="entry name" value="P140CAP/SNIP-RELATED"/>
    <property type="match status" value="1"/>
</dbReference>
<dbReference type="GO" id="GO:0005737">
    <property type="term" value="C:cytoplasm"/>
    <property type="evidence" value="ECO:0007669"/>
    <property type="project" value="TreeGrafter"/>
</dbReference>